<dbReference type="AlphaFoldDB" id="A0A1H7JMK2"/>
<feature type="region of interest" description="Disordered" evidence="1">
    <location>
        <begin position="35"/>
        <end position="80"/>
    </location>
</feature>
<dbReference type="OrthoDB" id="5525679at2"/>
<keyword evidence="3" id="KW-1185">Reference proteome</keyword>
<dbReference type="PANTHER" id="PTHR42754">
    <property type="entry name" value="ENDOGLUCANASE"/>
    <property type="match status" value="1"/>
</dbReference>
<dbReference type="RefSeq" id="WP_075005409.1">
    <property type="nucleotide sequence ID" value="NZ_FOAP01000002.1"/>
</dbReference>
<feature type="compositionally biased region" description="Pro residues" evidence="1">
    <location>
        <begin position="64"/>
        <end position="80"/>
    </location>
</feature>
<accession>A0A1H7JMK2</accession>
<dbReference type="Proteomes" id="UP000182719">
    <property type="component" value="Unassembled WGS sequence"/>
</dbReference>
<dbReference type="SUPFAM" id="SSF50998">
    <property type="entry name" value="Quinoprotein alcohol dehydrogenase-like"/>
    <property type="match status" value="1"/>
</dbReference>
<dbReference type="EMBL" id="FOAP01000002">
    <property type="protein sequence ID" value="SEK75869.1"/>
    <property type="molecule type" value="Genomic_DNA"/>
</dbReference>
<protein>
    <submittedName>
        <fullName evidence="2">Uncharacterized protein</fullName>
    </submittedName>
</protein>
<organism evidence="2 3">
    <name type="scientific">Stigmatella aurantiaca</name>
    <dbReference type="NCBI Taxonomy" id="41"/>
    <lineage>
        <taxon>Bacteria</taxon>
        <taxon>Pseudomonadati</taxon>
        <taxon>Myxococcota</taxon>
        <taxon>Myxococcia</taxon>
        <taxon>Myxococcales</taxon>
        <taxon>Cystobacterineae</taxon>
        <taxon>Archangiaceae</taxon>
        <taxon>Stigmatella</taxon>
    </lineage>
</organism>
<dbReference type="Gene3D" id="2.80.10.50">
    <property type="match status" value="1"/>
</dbReference>
<name>A0A1H7JMK2_STIAU</name>
<proteinExistence type="predicted"/>
<evidence type="ECO:0000313" key="2">
    <source>
        <dbReference type="EMBL" id="SEK75869.1"/>
    </source>
</evidence>
<gene>
    <name evidence="2" type="ORF">SAMN05444354_102266</name>
</gene>
<dbReference type="InterPro" id="IPR011047">
    <property type="entry name" value="Quinoprotein_ADH-like_sf"/>
</dbReference>
<evidence type="ECO:0000256" key="1">
    <source>
        <dbReference type="SAM" id="MobiDB-lite"/>
    </source>
</evidence>
<evidence type="ECO:0000313" key="3">
    <source>
        <dbReference type="Proteomes" id="UP000182719"/>
    </source>
</evidence>
<dbReference type="PANTHER" id="PTHR42754:SF1">
    <property type="entry name" value="LIPOPROTEIN"/>
    <property type="match status" value="1"/>
</dbReference>
<sequence>MKTGQGRRWGKGGGKVGRGWKACGLALMLAACGGNEVSSGEEPPPVERGADTPTPEVPSGVLPTPEPPAAAQPDPAPPANTIPEVTATWPRHYGGKGVEWLQALASDSSGGFVAGGLFGSVPFPQNTGFALARYSATGAPVWVRQITTEDVQLSALTVTPEGNILAVGNYRGAPNIGAGTLPYAGSHFGSSPYSGAFIAKFSPNGNIVWSRGFVPTYFDEDRGQLYHWAISADSVTTDANGSLIVAGNFHGEVNFGTGTLYAGEASTYGEDPYPGGFVAKFTWQGTPVWSRAFRATPNEPVNLVRTVTTDTAGNILVGGRAGAGANLGDGLLPYTSAFIVKYAPTGGLLWKRLFSNAYGEVTALRTLATGQVAFTANLGGSFSFGGQGYTGGDPGDQGYPLNRSGYIGALSAQGADQWIRDQGLFTLTGLATGDNGTVTLTGFRPGGPSSHLLVRYNTSGSLLWTQSIDGNFGKNSAPRRLFLVPQPGGSVVAGTDFEGTVQYNGTAYTSRGATDLFYFTLLPD</sequence>
<reference evidence="3" key="1">
    <citation type="submission" date="2016-10" db="EMBL/GenBank/DDBJ databases">
        <authorList>
            <person name="Varghese N."/>
            <person name="Submissions S."/>
        </authorList>
    </citation>
    <scope>NUCLEOTIDE SEQUENCE [LARGE SCALE GENOMIC DNA]</scope>
    <source>
        <strain evidence="3">DSM 17044</strain>
    </source>
</reference>
<dbReference type="PROSITE" id="PS51257">
    <property type="entry name" value="PROKAR_LIPOPROTEIN"/>
    <property type="match status" value="1"/>
</dbReference>